<gene>
    <name evidence="10" type="ORF">HGUI_02529</name>
</gene>
<evidence type="ECO:0000256" key="5">
    <source>
        <dbReference type="ARBA" id="ARBA00022603"/>
    </source>
</evidence>
<reference evidence="11" key="1">
    <citation type="submission" date="2016-11" db="EMBL/GenBank/DDBJ databases">
        <authorList>
            <person name="Guldener U."/>
        </authorList>
    </citation>
    <scope>NUCLEOTIDE SEQUENCE [LARGE SCALE GENOMIC DNA]</scope>
</reference>
<dbReference type="InterPro" id="IPR029063">
    <property type="entry name" value="SAM-dependent_MTases_sf"/>
</dbReference>
<dbReference type="VEuPathDB" id="FungiDB:HGUI_02529"/>
<evidence type="ECO:0000256" key="6">
    <source>
        <dbReference type="ARBA" id="ARBA00022679"/>
    </source>
</evidence>
<dbReference type="Gene3D" id="3.40.50.150">
    <property type="entry name" value="Vaccinia Virus protein VP39"/>
    <property type="match status" value="1"/>
</dbReference>
<dbReference type="OrthoDB" id="203237at2759"/>
<proteinExistence type="inferred from homology"/>
<evidence type="ECO:0000256" key="2">
    <source>
        <dbReference type="ARBA" id="ARBA00010703"/>
    </source>
</evidence>
<evidence type="ECO:0000256" key="7">
    <source>
        <dbReference type="ARBA" id="ARBA00022691"/>
    </source>
</evidence>
<dbReference type="GO" id="GO:0018423">
    <property type="term" value="F:protein C-terminal leucine carboxyl O-methyltransferase activity"/>
    <property type="evidence" value="ECO:0007669"/>
    <property type="project" value="UniProtKB-EC"/>
</dbReference>
<evidence type="ECO:0000256" key="8">
    <source>
        <dbReference type="ARBA" id="ARBA00029681"/>
    </source>
</evidence>
<keyword evidence="11" id="KW-1185">Reference proteome</keyword>
<evidence type="ECO:0000313" key="11">
    <source>
        <dbReference type="Proteomes" id="UP000183365"/>
    </source>
</evidence>
<keyword evidence="5" id="KW-0489">Methyltransferase</keyword>
<evidence type="ECO:0000256" key="9">
    <source>
        <dbReference type="ARBA" id="ARBA00032526"/>
    </source>
</evidence>
<dbReference type="Pfam" id="PF04072">
    <property type="entry name" value="LCM"/>
    <property type="match status" value="1"/>
</dbReference>
<dbReference type="EC" id="2.1.1.233" evidence="3"/>
<evidence type="ECO:0000256" key="1">
    <source>
        <dbReference type="ARBA" id="ARBA00000724"/>
    </source>
</evidence>
<evidence type="ECO:0000256" key="4">
    <source>
        <dbReference type="ARBA" id="ARBA00017497"/>
    </source>
</evidence>
<protein>
    <recommendedName>
        <fullName evidence="4">Leucine carboxyl methyltransferase 1</fullName>
        <ecNumber evidence="3">2.1.1.233</ecNumber>
    </recommendedName>
    <alternativeName>
        <fullName evidence="8">Protein phosphatase methyltransferase 1</fullName>
    </alternativeName>
    <alternativeName>
        <fullName evidence="9">[Phosphatase 2A protein]-leucine-carboxy methyltransferase 1</fullName>
    </alternativeName>
</protein>
<evidence type="ECO:0000256" key="3">
    <source>
        <dbReference type="ARBA" id="ARBA00012834"/>
    </source>
</evidence>
<dbReference type="PANTHER" id="PTHR13600">
    <property type="entry name" value="LEUCINE CARBOXYL METHYLTRANSFERASE"/>
    <property type="match status" value="1"/>
</dbReference>
<dbReference type="SUPFAM" id="SSF53335">
    <property type="entry name" value="S-adenosyl-L-methionine-dependent methyltransferases"/>
    <property type="match status" value="1"/>
</dbReference>
<sequence>MVNTFEQANLQNTDLISLKSRIVSLEKIISLYEDNQEYKDLLSLYRTYISPSYDSVRLISAFDKKLKRINRSFNSKLSVQESPIITIGTILRILSVDDHLDSIMNQYNHEDIQIISLGSGSDLRFQLDRYKNIYSIIEIDFKDALLLKQESLPEPAKNVKFIDMDLNDTQTCIDALRANINSDKHVIILMECLLCYLPITVSSEYFSFFKDYIPVNNLHYLVYDPITISESDPFSNVMFDNLKKHNFLNLFALKEFKSINEYIDRFGIHKIQYKNLWQYLKDRPDMNDLCKLCQIDEFEELEILLSHYLIAYS</sequence>
<dbReference type="EMBL" id="FQNF01000046">
    <property type="protein sequence ID" value="SGZ40329.1"/>
    <property type="molecule type" value="Genomic_DNA"/>
</dbReference>
<dbReference type="AlphaFoldDB" id="A0A1L0CPD3"/>
<comment type="catalytic activity">
    <reaction evidence="1">
        <text>[phosphatase 2A protein]-C-terminal L-leucine + S-adenosyl-L-methionine = [phosphatase 2A protein]-C-terminal L-leucine methyl ester + S-adenosyl-L-homocysteine</text>
        <dbReference type="Rhea" id="RHEA:48544"/>
        <dbReference type="Rhea" id="RHEA-COMP:12134"/>
        <dbReference type="Rhea" id="RHEA-COMP:12135"/>
        <dbReference type="ChEBI" id="CHEBI:57856"/>
        <dbReference type="ChEBI" id="CHEBI:59789"/>
        <dbReference type="ChEBI" id="CHEBI:90516"/>
        <dbReference type="ChEBI" id="CHEBI:90517"/>
        <dbReference type="EC" id="2.1.1.233"/>
    </reaction>
</comment>
<dbReference type="GO" id="GO:0032259">
    <property type="term" value="P:methylation"/>
    <property type="evidence" value="ECO:0007669"/>
    <property type="project" value="UniProtKB-KW"/>
</dbReference>
<dbReference type="InterPro" id="IPR016651">
    <property type="entry name" value="LCMT1"/>
</dbReference>
<keyword evidence="6" id="KW-0808">Transferase</keyword>
<dbReference type="PANTHER" id="PTHR13600:SF21">
    <property type="entry name" value="LEUCINE CARBOXYL METHYLTRANSFERASE 1"/>
    <property type="match status" value="1"/>
</dbReference>
<dbReference type="InterPro" id="IPR007213">
    <property type="entry name" value="Ppm1/Ppm2/Tcmp"/>
</dbReference>
<accession>A0A1L0CPD3</accession>
<comment type="similarity">
    <text evidence="2">Belongs to the methyltransferase superfamily. LCMT family.</text>
</comment>
<dbReference type="Proteomes" id="UP000183365">
    <property type="component" value="Unassembled WGS sequence"/>
</dbReference>
<organism evidence="10 11">
    <name type="scientific">Hanseniaspora guilliermondii</name>
    <dbReference type="NCBI Taxonomy" id="56406"/>
    <lineage>
        <taxon>Eukaryota</taxon>
        <taxon>Fungi</taxon>
        <taxon>Dikarya</taxon>
        <taxon>Ascomycota</taxon>
        <taxon>Saccharomycotina</taxon>
        <taxon>Saccharomycetes</taxon>
        <taxon>Saccharomycodales</taxon>
        <taxon>Saccharomycodaceae</taxon>
        <taxon>Hanseniaspora</taxon>
    </lineage>
</organism>
<name>A0A1L0CPD3_9ASCO</name>
<evidence type="ECO:0000313" key="10">
    <source>
        <dbReference type="EMBL" id="SGZ40329.1"/>
    </source>
</evidence>
<keyword evidence="7" id="KW-0949">S-adenosyl-L-methionine</keyword>